<comment type="function">
    <text evidence="1 6">Required for the transposition of the insertion element.</text>
</comment>
<keyword evidence="3 6" id="KW-0815">Transposition</keyword>
<evidence type="ECO:0000256" key="1">
    <source>
        <dbReference type="ARBA" id="ARBA00002190"/>
    </source>
</evidence>
<dbReference type="PANTHER" id="PTHR33217:SF8">
    <property type="entry name" value="MUTATOR FAMILY TRANSPOSASE"/>
    <property type="match status" value="1"/>
</dbReference>
<dbReference type="PANTHER" id="PTHR33217">
    <property type="entry name" value="TRANSPOSASE FOR INSERTION SEQUENCE ELEMENT IS1081"/>
    <property type="match status" value="1"/>
</dbReference>
<keyword evidence="6" id="KW-0814">Transposable element</keyword>
<comment type="similarity">
    <text evidence="2 6">Belongs to the transposase mutator family.</text>
</comment>
<evidence type="ECO:0000256" key="5">
    <source>
        <dbReference type="ARBA" id="ARBA00023172"/>
    </source>
</evidence>
<keyword evidence="4 6" id="KW-0238">DNA-binding</keyword>
<accession>A0ABY9YR26</accession>
<sequence>MKVFNDLKTRGVEDVLIAVTDGLKGMPEALAAVPSDHSPDLHRASHTQQLGLRRLEGSKGSRSRAEAHLQAINAESAEQALEALEASPLGKRYPSAPQAWRRSWDRVIPFFAFPPEIRRVIYTTNAIESVNAQLRKVIKTRGHFPTDEAAIKLIWLGLRNITANWGGTSHGWKNAMNQFAVLYGDRFIRSPY</sequence>
<evidence type="ECO:0000313" key="7">
    <source>
        <dbReference type="EMBL" id="WNH53041.1"/>
    </source>
</evidence>
<proteinExistence type="inferred from homology"/>
<dbReference type="EMBL" id="CP115541">
    <property type="protein sequence ID" value="WNH53041.1"/>
    <property type="molecule type" value="Genomic_DNA"/>
</dbReference>
<evidence type="ECO:0000256" key="6">
    <source>
        <dbReference type="RuleBase" id="RU365089"/>
    </source>
</evidence>
<reference evidence="7 8" key="1">
    <citation type="submission" date="2022-12" db="EMBL/GenBank/DDBJ databases">
        <title>Two new species, Stenotrophomonas aracearum and Stenotrophomonas oahuensis, isolated from Anthurium (Araceae family) in Hawaii.</title>
        <authorList>
            <person name="Chunag S.C."/>
            <person name="Dobhal S."/>
            <person name="Alvarez A."/>
            <person name="Arif M."/>
        </authorList>
    </citation>
    <scope>NUCLEOTIDE SEQUENCE [LARGE SCALE GENOMIC DNA]</scope>
    <source>
        <strain evidence="7 8">A5586</strain>
    </source>
</reference>
<dbReference type="RefSeq" id="WP_311192206.1">
    <property type="nucleotide sequence ID" value="NZ_CP115541.1"/>
</dbReference>
<organism evidence="7 8">
    <name type="scientific">Stenotrophomonas oahuensis</name>
    <dbReference type="NCBI Taxonomy" id="3003271"/>
    <lineage>
        <taxon>Bacteria</taxon>
        <taxon>Pseudomonadati</taxon>
        <taxon>Pseudomonadota</taxon>
        <taxon>Gammaproteobacteria</taxon>
        <taxon>Lysobacterales</taxon>
        <taxon>Lysobacteraceae</taxon>
        <taxon>Stenotrophomonas</taxon>
    </lineage>
</organism>
<dbReference type="Pfam" id="PF00872">
    <property type="entry name" value="Transposase_mut"/>
    <property type="match status" value="1"/>
</dbReference>
<name>A0ABY9YR26_9GAMM</name>
<evidence type="ECO:0000256" key="4">
    <source>
        <dbReference type="ARBA" id="ARBA00023125"/>
    </source>
</evidence>
<evidence type="ECO:0000313" key="8">
    <source>
        <dbReference type="Proteomes" id="UP001302072"/>
    </source>
</evidence>
<dbReference type="Proteomes" id="UP001302072">
    <property type="component" value="Chromosome"/>
</dbReference>
<dbReference type="InterPro" id="IPR001207">
    <property type="entry name" value="Transposase_mutator"/>
</dbReference>
<keyword evidence="8" id="KW-1185">Reference proteome</keyword>
<protein>
    <recommendedName>
        <fullName evidence="6">Mutator family transposase</fullName>
    </recommendedName>
</protein>
<gene>
    <name evidence="7" type="ORF">PDM29_01865</name>
</gene>
<evidence type="ECO:0000256" key="2">
    <source>
        <dbReference type="ARBA" id="ARBA00010961"/>
    </source>
</evidence>
<keyword evidence="5 6" id="KW-0233">DNA recombination</keyword>
<evidence type="ECO:0000256" key="3">
    <source>
        <dbReference type="ARBA" id="ARBA00022578"/>
    </source>
</evidence>